<proteinExistence type="predicted"/>
<evidence type="ECO:0000313" key="1">
    <source>
        <dbReference type="EMBL" id="KAG5610246.1"/>
    </source>
</evidence>
<gene>
    <name evidence="1" type="ORF">H5410_021527</name>
</gene>
<dbReference type="EMBL" id="JACXVP010000004">
    <property type="protein sequence ID" value="KAG5610246.1"/>
    <property type="molecule type" value="Genomic_DNA"/>
</dbReference>
<dbReference type="AlphaFoldDB" id="A0A9J5ZHG6"/>
<reference evidence="1 2" key="1">
    <citation type="submission" date="2020-09" db="EMBL/GenBank/DDBJ databases">
        <title>De no assembly of potato wild relative species, Solanum commersonii.</title>
        <authorList>
            <person name="Cho K."/>
        </authorList>
    </citation>
    <scope>NUCLEOTIDE SEQUENCE [LARGE SCALE GENOMIC DNA]</scope>
    <source>
        <strain evidence="1">LZ3.2</strain>
        <tissue evidence="1">Leaf</tissue>
    </source>
</reference>
<comment type="caution">
    <text evidence="1">The sequence shown here is derived from an EMBL/GenBank/DDBJ whole genome shotgun (WGS) entry which is preliminary data.</text>
</comment>
<sequence>MYFTIQKLFIPILRKIFFVDPTCSNYCWRVKFSNLLNRRVDMRIDQMVNARLVDEVRHIFIPYANYTKGI</sequence>
<name>A0A9J5ZHG6_SOLCO</name>
<organism evidence="1 2">
    <name type="scientific">Solanum commersonii</name>
    <name type="common">Commerson's wild potato</name>
    <name type="synonym">Commerson's nightshade</name>
    <dbReference type="NCBI Taxonomy" id="4109"/>
    <lineage>
        <taxon>Eukaryota</taxon>
        <taxon>Viridiplantae</taxon>
        <taxon>Streptophyta</taxon>
        <taxon>Embryophyta</taxon>
        <taxon>Tracheophyta</taxon>
        <taxon>Spermatophyta</taxon>
        <taxon>Magnoliopsida</taxon>
        <taxon>eudicotyledons</taxon>
        <taxon>Gunneridae</taxon>
        <taxon>Pentapetalae</taxon>
        <taxon>asterids</taxon>
        <taxon>lamiids</taxon>
        <taxon>Solanales</taxon>
        <taxon>Solanaceae</taxon>
        <taxon>Solanoideae</taxon>
        <taxon>Solaneae</taxon>
        <taxon>Solanum</taxon>
    </lineage>
</organism>
<keyword evidence="2" id="KW-1185">Reference proteome</keyword>
<protein>
    <submittedName>
        <fullName evidence="1">Uncharacterized protein</fullName>
    </submittedName>
</protein>
<dbReference type="Gene3D" id="1.10.287.890">
    <property type="entry name" value="Crystal structure of tRNA isopentenylpyrophosphate transferase (bh2366) domain"/>
    <property type="match status" value="1"/>
</dbReference>
<accession>A0A9J5ZHG6</accession>
<evidence type="ECO:0000313" key="2">
    <source>
        <dbReference type="Proteomes" id="UP000824120"/>
    </source>
</evidence>
<dbReference type="Proteomes" id="UP000824120">
    <property type="component" value="Chromosome 4"/>
</dbReference>